<evidence type="ECO:0000313" key="2">
    <source>
        <dbReference type="EMBL" id="TNN29773.1"/>
    </source>
</evidence>
<accession>A0A4Z2ELP9</accession>
<feature type="domain" description="Pyrin" evidence="1">
    <location>
        <begin position="1"/>
        <end position="81"/>
    </location>
</feature>
<dbReference type="OrthoDB" id="8888059at2759"/>
<comment type="caution">
    <text evidence="2">The sequence shown here is derived from an EMBL/GenBank/DDBJ whole genome shotgun (WGS) entry which is preliminary data.</text>
</comment>
<evidence type="ECO:0000313" key="3">
    <source>
        <dbReference type="Proteomes" id="UP000314294"/>
    </source>
</evidence>
<keyword evidence="3" id="KW-1185">Reference proteome</keyword>
<dbReference type="InterPro" id="IPR011029">
    <property type="entry name" value="DEATH-like_dom_sf"/>
</dbReference>
<sequence length="121" mass="13795">MSPRTIRMALADTMEDLTAENFDRFRHRLLDYKGKAQSVRRVQVEGKTRLQVVDVLVSTFTEPGAVRVAVKLLRQIHHSDLWRTVGAMTRGSLVSYWTNYPTSIYFQTASAESNVDDDSIC</sequence>
<dbReference type="Pfam" id="PF02758">
    <property type="entry name" value="PYRIN"/>
    <property type="match status" value="1"/>
</dbReference>
<name>A0A4Z2ELP9_9TELE</name>
<dbReference type="Gene3D" id="1.10.533.10">
    <property type="entry name" value="Death Domain, Fas"/>
    <property type="match status" value="1"/>
</dbReference>
<dbReference type="SMART" id="SM01289">
    <property type="entry name" value="PYRIN"/>
    <property type="match status" value="1"/>
</dbReference>
<proteinExistence type="predicted"/>
<evidence type="ECO:0000259" key="1">
    <source>
        <dbReference type="PROSITE" id="PS50824"/>
    </source>
</evidence>
<protein>
    <recommendedName>
        <fullName evidence="1">Pyrin domain-containing protein</fullName>
    </recommendedName>
</protein>
<dbReference type="EMBL" id="SRLO01005226">
    <property type="protein sequence ID" value="TNN29773.1"/>
    <property type="molecule type" value="Genomic_DNA"/>
</dbReference>
<dbReference type="AlphaFoldDB" id="A0A4Z2ELP9"/>
<dbReference type="Proteomes" id="UP000314294">
    <property type="component" value="Unassembled WGS sequence"/>
</dbReference>
<organism evidence="2 3">
    <name type="scientific">Liparis tanakae</name>
    <name type="common">Tanaka's snailfish</name>
    <dbReference type="NCBI Taxonomy" id="230148"/>
    <lineage>
        <taxon>Eukaryota</taxon>
        <taxon>Metazoa</taxon>
        <taxon>Chordata</taxon>
        <taxon>Craniata</taxon>
        <taxon>Vertebrata</taxon>
        <taxon>Euteleostomi</taxon>
        <taxon>Actinopterygii</taxon>
        <taxon>Neopterygii</taxon>
        <taxon>Teleostei</taxon>
        <taxon>Neoteleostei</taxon>
        <taxon>Acanthomorphata</taxon>
        <taxon>Eupercaria</taxon>
        <taxon>Perciformes</taxon>
        <taxon>Cottioidei</taxon>
        <taxon>Cottales</taxon>
        <taxon>Liparidae</taxon>
        <taxon>Liparis</taxon>
    </lineage>
</organism>
<gene>
    <name evidence="2" type="ORF">EYF80_060079</name>
</gene>
<dbReference type="InterPro" id="IPR004020">
    <property type="entry name" value="DAPIN"/>
</dbReference>
<dbReference type="SUPFAM" id="SSF47986">
    <property type="entry name" value="DEATH domain"/>
    <property type="match status" value="1"/>
</dbReference>
<dbReference type="PROSITE" id="PS50824">
    <property type="entry name" value="DAPIN"/>
    <property type="match status" value="1"/>
</dbReference>
<reference evidence="2 3" key="1">
    <citation type="submission" date="2019-03" db="EMBL/GenBank/DDBJ databases">
        <title>First draft genome of Liparis tanakae, snailfish: a comprehensive survey of snailfish specific genes.</title>
        <authorList>
            <person name="Kim W."/>
            <person name="Song I."/>
            <person name="Jeong J.-H."/>
            <person name="Kim D."/>
            <person name="Kim S."/>
            <person name="Ryu S."/>
            <person name="Song J.Y."/>
            <person name="Lee S.K."/>
        </authorList>
    </citation>
    <scope>NUCLEOTIDE SEQUENCE [LARGE SCALE GENOMIC DNA]</scope>
    <source>
        <tissue evidence="2">Muscle</tissue>
    </source>
</reference>